<comment type="similarity">
    <text evidence="3">Belongs to the class I-like SAM-binding methyltransferase superfamily. BUD23/WBSCR22 family.</text>
</comment>
<dbReference type="InterPro" id="IPR029063">
    <property type="entry name" value="SAM-dependent_MTases_sf"/>
</dbReference>
<dbReference type="InterPro" id="IPR013216">
    <property type="entry name" value="Methyltransf_11"/>
</dbReference>
<accession>A0AAN7SGA0</accession>
<dbReference type="PANTHER" id="PTHR12734">
    <property type="entry name" value="METHYLTRANSFERASE-RELATED"/>
    <property type="match status" value="1"/>
</dbReference>
<sequence length="211" mass="23524">MSRPEHLAPPEIFYNEDEAKKYTQNSRIIDIQVQMSERAIELLLLPEDTPCFLLDIGCGSGLSGSVLEDQGHYWTGLDISKAMLDVAQEREVEGDLLLSDMGQGCPFRAGTFDGAISISALQWLCNADKTSHKPVQRLYKFFSSLYACMSRSARAVFQFYPENGDQMELVTTQAMKAGFYGGMVIDYPHSTKAKKIFLVLMTGGCVVHNYP</sequence>
<evidence type="ECO:0000256" key="5">
    <source>
        <dbReference type="ARBA" id="ARBA00022603"/>
    </source>
</evidence>
<dbReference type="GO" id="GO:0070476">
    <property type="term" value="P:rRNA (guanine-N7)-methylation"/>
    <property type="evidence" value="ECO:0007669"/>
    <property type="project" value="InterPro"/>
</dbReference>
<dbReference type="CDD" id="cd02440">
    <property type="entry name" value="AdoMet_MTases"/>
    <property type="match status" value="1"/>
</dbReference>
<evidence type="ECO:0000256" key="8">
    <source>
        <dbReference type="ARBA" id="ARBA00023242"/>
    </source>
</evidence>
<evidence type="ECO:0000256" key="14">
    <source>
        <dbReference type="ARBA" id="ARBA00081208"/>
    </source>
</evidence>
<evidence type="ECO:0000256" key="13">
    <source>
        <dbReference type="ARBA" id="ARBA00075516"/>
    </source>
</evidence>
<evidence type="ECO:0000256" key="2">
    <source>
        <dbReference type="ARBA" id="ARBA00004496"/>
    </source>
</evidence>
<evidence type="ECO:0000256" key="11">
    <source>
        <dbReference type="ARBA" id="ARBA00064164"/>
    </source>
</evidence>
<evidence type="ECO:0000259" key="15">
    <source>
        <dbReference type="Pfam" id="PF08241"/>
    </source>
</evidence>
<evidence type="ECO:0000256" key="6">
    <source>
        <dbReference type="ARBA" id="ARBA00022679"/>
    </source>
</evidence>
<organism evidence="16 17">
    <name type="scientific">Aquatica leii</name>
    <dbReference type="NCBI Taxonomy" id="1421715"/>
    <lineage>
        <taxon>Eukaryota</taxon>
        <taxon>Metazoa</taxon>
        <taxon>Ecdysozoa</taxon>
        <taxon>Arthropoda</taxon>
        <taxon>Hexapoda</taxon>
        <taxon>Insecta</taxon>
        <taxon>Pterygota</taxon>
        <taxon>Neoptera</taxon>
        <taxon>Endopterygota</taxon>
        <taxon>Coleoptera</taxon>
        <taxon>Polyphaga</taxon>
        <taxon>Elateriformia</taxon>
        <taxon>Elateroidea</taxon>
        <taxon>Lampyridae</taxon>
        <taxon>Luciolinae</taxon>
        <taxon>Aquatica</taxon>
    </lineage>
</organism>
<evidence type="ECO:0000256" key="7">
    <source>
        <dbReference type="ARBA" id="ARBA00022691"/>
    </source>
</evidence>
<reference evidence="17" key="1">
    <citation type="submission" date="2023-01" db="EMBL/GenBank/DDBJ databases">
        <title>Key to firefly adult light organ development and bioluminescence: homeobox transcription factors regulate luciferase expression and transportation to peroxisome.</title>
        <authorList>
            <person name="Fu X."/>
        </authorList>
    </citation>
    <scope>NUCLEOTIDE SEQUENCE [LARGE SCALE GENOMIC DNA]</scope>
</reference>
<keyword evidence="8" id="KW-0539">Nucleus</keyword>
<evidence type="ECO:0000313" key="17">
    <source>
        <dbReference type="Proteomes" id="UP001353858"/>
    </source>
</evidence>
<dbReference type="GO" id="GO:0016435">
    <property type="term" value="F:rRNA (guanine) methyltransferase activity"/>
    <property type="evidence" value="ECO:0007669"/>
    <property type="project" value="InterPro"/>
</dbReference>
<dbReference type="EMBL" id="JARPUR010000004">
    <property type="protein sequence ID" value="KAK4878294.1"/>
    <property type="molecule type" value="Genomic_DNA"/>
</dbReference>
<dbReference type="GO" id="GO:0005730">
    <property type="term" value="C:nucleolus"/>
    <property type="evidence" value="ECO:0007669"/>
    <property type="project" value="UniProtKB-ARBA"/>
</dbReference>
<dbReference type="GO" id="GO:0005737">
    <property type="term" value="C:cytoplasm"/>
    <property type="evidence" value="ECO:0007669"/>
    <property type="project" value="UniProtKB-SubCell"/>
</dbReference>
<keyword evidence="5" id="KW-0489">Methyltransferase</keyword>
<evidence type="ECO:0000256" key="9">
    <source>
        <dbReference type="ARBA" id="ARBA00050374"/>
    </source>
</evidence>
<dbReference type="AlphaFoldDB" id="A0AAN7SGA0"/>
<comment type="subcellular location">
    <subcellularLocation>
        <location evidence="2">Cytoplasm</location>
    </subcellularLocation>
    <subcellularLocation>
        <location evidence="1">Nucleus</location>
    </subcellularLocation>
</comment>
<keyword evidence="4" id="KW-0963">Cytoplasm</keyword>
<gene>
    <name evidence="16" type="ORF">RN001_010800</name>
</gene>
<evidence type="ECO:0000256" key="12">
    <source>
        <dbReference type="ARBA" id="ARBA00074415"/>
    </source>
</evidence>
<dbReference type="Proteomes" id="UP001353858">
    <property type="component" value="Unassembled WGS sequence"/>
</dbReference>
<evidence type="ECO:0000313" key="16">
    <source>
        <dbReference type="EMBL" id="KAK4878294.1"/>
    </source>
</evidence>
<protein>
    <recommendedName>
        <fullName evidence="12">18S rRNA (guanine-N(7))-methyltransferase</fullName>
    </recommendedName>
    <alternativeName>
        <fullName evidence="14">Bud site selection protein 23 homolog</fullName>
    </alternativeName>
    <alternativeName>
        <fullName evidence="13">rRNA methyltransferase and ribosome maturation factor</fullName>
    </alternativeName>
</protein>
<evidence type="ECO:0000256" key="3">
    <source>
        <dbReference type="ARBA" id="ARBA00005547"/>
    </source>
</evidence>
<dbReference type="InterPro" id="IPR039769">
    <property type="entry name" value="Bud23-like"/>
</dbReference>
<comment type="catalytic activity">
    <reaction evidence="9">
        <text>a guanosine in 18S rRNA + S-adenosyl-L-methionine = an N(7)-methylguanosine in 18S rRNA + S-adenosyl-L-homocysteine</text>
        <dbReference type="Rhea" id="RHEA:54584"/>
        <dbReference type="Rhea" id="RHEA-COMP:13937"/>
        <dbReference type="Rhea" id="RHEA-COMP:13938"/>
        <dbReference type="ChEBI" id="CHEBI:57856"/>
        <dbReference type="ChEBI" id="CHEBI:59789"/>
        <dbReference type="ChEBI" id="CHEBI:74269"/>
        <dbReference type="ChEBI" id="CHEBI:74480"/>
    </reaction>
</comment>
<evidence type="ECO:0000256" key="1">
    <source>
        <dbReference type="ARBA" id="ARBA00004123"/>
    </source>
</evidence>
<proteinExistence type="inferred from homology"/>
<dbReference type="FunFam" id="3.40.50.150:FF:000017">
    <property type="entry name" value="probable 18S rRNA (Guanine-N(7))-methyltransferase"/>
    <property type="match status" value="1"/>
</dbReference>
<evidence type="ECO:0000256" key="10">
    <source>
        <dbReference type="ARBA" id="ARBA00059355"/>
    </source>
</evidence>
<keyword evidence="6" id="KW-0808">Transferase</keyword>
<evidence type="ECO:0000256" key="4">
    <source>
        <dbReference type="ARBA" id="ARBA00022490"/>
    </source>
</evidence>
<feature type="domain" description="Methyltransferase type 11" evidence="15">
    <location>
        <begin position="54"/>
        <end position="128"/>
    </location>
</feature>
<comment type="subunit">
    <text evidence="11">Heterodimer with TRMT112; this heterodimerization is necessary for the metabolic stability and activity of the catalytic subunit BUD23. Interacts with GRIP1.</text>
</comment>
<dbReference type="Pfam" id="PF08241">
    <property type="entry name" value="Methyltransf_11"/>
    <property type="match status" value="1"/>
</dbReference>
<dbReference type="Gene3D" id="3.40.50.150">
    <property type="entry name" value="Vaccinia Virus protein VP39"/>
    <property type="match status" value="1"/>
</dbReference>
<comment type="function">
    <text evidence="10">S-adenosyl-L-methionine-dependent methyltransferase that specifically methylates the N(7) position of a guanine in 18S rRNA. Requires the methyltransferase adapter protein TRM112 for full rRNA methyltransferase activity. Involved in the pre-rRNA processing steps leading to small-subunit rRNA production independently of its RNA-modifying catalytic activity. Important for biogenesis end export of the 40S ribosomal subunit independent on its methyltransferase activity. Locus-specific steroid receptor coactivator. Potentiates transactivation by glucocorticoid (NR3C1), mineralocorticoid (NR3C2), androgen (AR) and progesterone (PGR) receptors. Required for the maintenance of open chromatin at the TSC22D3/GILZ locus to facilitate NR3C1 loading on the response elements. Required for maintenance of dimethylation on histone H3 'Lys-79' (H3K79me2), although direct histone methyltransferase activity is not observed in vitro.</text>
</comment>
<name>A0AAN7SGA0_9COLE</name>
<comment type="caution">
    <text evidence="16">The sequence shown here is derived from an EMBL/GenBank/DDBJ whole genome shotgun (WGS) entry which is preliminary data.</text>
</comment>
<dbReference type="PANTHER" id="PTHR12734:SF0">
    <property type="entry name" value="18S RRNA (GUANINE-N(7))-METHYLTRANSFERASE-RELATED"/>
    <property type="match status" value="1"/>
</dbReference>
<keyword evidence="17" id="KW-1185">Reference proteome</keyword>
<dbReference type="SUPFAM" id="SSF53335">
    <property type="entry name" value="S-adenosyl-L-methionine-dependent methyltransferases"/>
    <property type="match status" value="1"/>
</dbReference>
<keyword evidence="7" id="KW-0949">S-adenosyl-L-methionine</keyword>